<dbReference type="SMART" id="SM00530">
    <property type="entry name" value="HTH_XRE"/>
    <property type="match status" value="1"/>
</dbReference>
<comment type="caution">
    <text evidence="2">The sequence shown here is derived from an EMBL/GenBank/DDBJ whole genome shotgun (WGS) entry which is preliminary data.</text>
</comment>
<dbReference type="InterPro" id="IPR001387">
    <property type="entry name" value="Cro/C1-type_HTH"/>
</dbReference>
<sequence length="116" mass="13293">MPRRKLIEISPAEEEYITVSSGGPKKAYNRRRIRNLLARRAKYAYEPVQADWFQEIVGELKLARLRLGMSQITLANSLRTSQSEVSDFETGKTNPTVEFLERVARTLGVKIKILVE</sequence>
<dbReference type="InterPro" id="IPR010982">
    <property type="entry name" value="Lambda_DNA-bd_dom_sf"/>
</dbReference>
<dbReference type="Pfam" id="PF01381">
    <property type="entry name" value="HTH_3"/>
    <property type="match status" value="1"/>
</dbReference>
<feature type="domain" description="HTH cro/C1-type" evidence="1">
    <location>
        <begin position="60"/>
        <end position="114"/>
    </location>
</feature>
<dbReference type="Gene3D" id="1.10.260.40">
    <property type="entry name" value="lambda repressor-like DNA-binding domains"/>
    <property type="match status" value="1"/>
</dbReference>
<dbReference type="SUPFAM" id="SSF47413">
    <property type="entry name" value="lambda repressor-like DNA-binding domains"/>
    <property type="match status" value="1"/>
</dbReference>
<accession>A0A1F5ED57</accession>
<gene>
    <name evidence="2" type="ORF">A3A71_03625</name>
</gene>
<dbReference type="Proteomes" id="UP000177481">
    <property type="component" value="Unassembled WGS sequence"/>
</dbReference>
<evidence type="ECO:0000259" key="1">
    <source>
        <dbReference type="PROSITE" id="PS50943"/>
    </source>
</evidence>
<dbReference type="PROSITE" id="PS50943">
    <property type="entry name" value="HTH_CROC1"/>
    <property type="match status" value="1"/>
</dbReference>
<proteinExistence type="predicted"/>
<evidence type="ECO:0000313" key="2">
    <source>
        <dbReference type="EMBL" id="OGD65144.1"/>
    </source>
</evidence>
<name>A0A1F5ED57_9BACT</name>
<organism evidence="2 3">
    <name type="scientific">Candidatus Berkelbacteria bacterium RIFCSPLOWO2_01_FULL_50_28</name>
    <dbReference type="NCBI Taxonomy" id="1797471"/>
    <lineage>
        <taxon>Bacteria</taxon>
        <taxon>Candidatus Berkelbacteria</taxon>
    </lineage>
</organism>
<protein>
    <recommendedName>
        <fullName evidence="1">HTH cro/C1-type domain-containing protein</fullName>
    </recommendedName>
</protein>
<dbReference type="STRING" id="1797471.A3A71_03625"/>
<dbReference type="GO" id="GO:0003677">
    <property type="term" value="F:DNA binding"/>
    <property type="evidence" value="ECO:0007669"/>
    <property type="project" value="InterPro"/>
</dbReference>
<dbReference type="AlphaFoldDB" id="A0A1F5ED57"/>
<reference evidence="2 3" key="1">
    <citation type="journal article" date="2016" name="Nat. Commun.">
        <title>Thousands of microbial genomes shed light on interconnected biogeochemical processes in an aquifer system.</title>
        <authorList>
            <person name="Anantharaman K."/>
            <person name="Brown C.T."/>
            <person name="Hug L.A."/>
            <person name="Sharon I."/>
            <person name="Castelle C.J."/>
            <person name="Probst A.J."/>
            <person name="Thomas B.C."/>
            <person name="Singh A."/>
            <person name="Wilkins M.J."/>
            <person name="Karaoz U."/>
            <person name="Brodie E.L."/>
            <person name="Williams K.H."/>
            <person name="Hubbard S.S."/>
            <person name="Banfield J.F."/>
        </authorList>
    </citation>
    <scope>NUCLEOTIDE SEQUENCE [LARGE SCALE GENOMIC DNA]</scope>
</reference>
<dbReference type="EMBL" id="MEZX01000001">
    <property type="protein sequence ID" value="OGD65144.1"/>
    <property type="molecule type" value="Genomic_DNA"/>
</dbReference>
<dbReference type="CDD" id="cd00093">
    <property type="entry name" value="HTH_XRE"/>
    <property type="match status" value="1"/>
</dbReference>
<evidence type="ECO:0000313" key="3">
    <source>
        <dbReference type="Proteomes" id="UP000177481"/>
    </source>
</evidence>